<dbReference type="InterPro" id="IPR007318">
    <property type="entry name" value="Phopholipid_MeTrfase"/>
</dbReference>
<keyword evidence="4 5" id="KW-0472">Membrane</keyword>
<keyword evidence="2 5" id="KW-0812">Transmembrane</keyword>
<feature type="transmembrane region" description="Helical" evidence="5">
    <location>
        <begin position="131"/>
        <end position="156"/>
    </location>
</feature>
<reference evidence="7 9" key="2">
    <citation type="submission" date="2013-03" db="EMBL/GenBank/DDBJ databases">
        <title>The Genome Sequence of Enterococcus gilvus ATCC BAA-350 (PacBio/Illumina hybrid assembly).</title>
        <authorList>
            <consortium name="The Broad Institute Genomics Platform"/>
            <consortium name="The Broad Institute Genome Sequencing Center for Infectious Disease"/>
            <person name="Earl A."/>
            <person name="Russ C."/>
            <person name="Gilmore M."/>
            <person name="Surin D."/>
            <person name="Walker B."/>
            <person name="Young S."/>
            <person name="Zeng Q."/>
            <person name="Gargeya S."/>
            <person name="Fitzgerald M."/>
            <person name="Haas B."/>
            <person name="Abouelleil A."/>
            <person name="Allen A.W."/>
            <person name="Alvarado L."/>
            <person name="Arachchi H.M."/>
            <person name="Berlin A.M."/>
            <person name="Chapman S.B."/>
            <person name="Gainer-Dewar J."/>
            <person name="Goldberg J."/>
            <person name="Griggs A."/>
            <person name="Gujja S."/>
            <person name="Hansen M."/>
            <person name="Howarth C."/>
            <person name="Imamovic A."/>
            <person name="Ireland A."/>
            <person name="Larimer J."/>
            <person name="McCowan C."/>
            <person name="Murphy C."/>
            <person name="Pearson M."/>
            <person name="Poon T.W."/>
            <person name="Priest M."/>
            <person name="Roberts A."/>
            <person name="Saif S."/>
            <person name="Shea T."/>
            <person name="Sisk P."/>
            <person name="Sykes S."/>
            <person name="Wortman J."/>
            <person name="Nusbaum C."/>
            <person name="Birren B."/>
        </authorList>
    </citation>
    <scope>NUCLEOTIDE SEQUENCE [LARGE SCALE GENOMIC DNA]</scope>
    <source>
        <strain evidence="7 9">ATCC BAA-350</strain>
    </source>
</reference>
<dbReference type="Proteomes" id="UP000013750">
    <property type="component" value="Unassembled WGS sequence"/>
</dbReference>
<feature type="transmembrane region" description="Helical" evidence="5">
    <location>
        <begin position="6"/>
        <end position="26"/>
    </location>
</feature>
<evidence type="ECO:0000256" key="3">
    <source>
        <dbReference type="ARBA" id="ARBA00022989"/>
    </source>
</evidence>
<organism evidence="6 8">
    <name type="scientific">Enterococcus gilvus ATCC BAA-350</name>
    <dbReference type="NCBI Taxonomy" id="1158614"/>
    <lineage>
        <taxon>Bacteria</taxon>
        <taxon>Bacillati</taxon>
        <taxon>Bacillota</taxon>
        <taxon>Bacilli</taxon>
        <taxon>Lactobacillales</taxon>
        <taxon>Enterococcaceae</taxon>
        <taxon>Enterococcus</taxon>
    </lineage>
</organism>
<proteinExistence type="predicted"/>
<evidence type="ECO:0000313" key="8">
    <source>
        <dbReference type="Proteomes" id="UP000013750"/>
    </source>
</evidence>
<keyword evidence="3 5" id="KW-1133">Transmembrane helix</keyword>
<dbReference type="PANTHER" id="PTHR12714:SF9">
    <property type="entry name" value="PROTEIN-S-ISOPRENYLCYSTEINE O-METHYLTRANSFERASE"/>
    <property type="match status" value="1"/>
</dbReference>
<dbReference type="OrthoDB" id="272002at2"/>
<evidence type="ECO:0000256" key="2">
    <source>
        <dbReference type="ARBA" id="ARBA00022692"/>
    </source>
</evidence>
<evidence type="ECO:0000313" key="7">
    <source>
        <dbReference type="EMBL" id="EOW79625.1"/>
    </source>
</evidence>
<dbReference type="Pfam" id="PF04191">
    <property type="entry name" value="PEMT"/>
    <property type="match status" value="1"/>
</dbReference>
<dbReference type="GO" id="GO:0016740">
    <property type="term" value="F:transferase activity"/>
    <property type="evidence" value="ECO:0007669"/>
    <property type="project" value="UniProtKB-ARBA"/>
</dbReference>
<comment type="subcellular location">
    <subcellularLocation>
        <location evidence="1">Endomembrane system</location>
        <topology evidence="1">Multi-pass membrane protein</topology>
    </subcellularLocation>
</comment>
<keyword evidence="9" id="KW-1185">Reference proteome</keyword>
<accession>R2XVF9</accession>
<feature type="transmembrane region" description="Helical" evidence="5">
    <location>
        <begin position="47"/>
        <end position="67"/>
    </location>
</feature>
<dbReference type="PANTHER" id="PTHR12714">
    <property type="entry name" value="PROTEIN-S ISOPRENYLCYSTEINE O-METHYLTRANSFERASE"/>
    <property type="match status" value="1"/>
</dbReference>
<dbReference type="PATRIC" id="fig|1158614.3.peg.615"/>
<dbReference type="EMBL" id="ASWH01000002">
    <property type="protein sequence ID" value="EOW79625.1"/>
    <property type="molecule type" value="Genomic_DNA"/>
</dbReference>
<sequence length="186" mass="21321">MLVRILAFTGVTLFYLIYLLKGLLLRKQGITVNLLGKDVKNEQYFEIVLKIMTGVGGVLQFLAPILFEINRTVWVYLGLGLIFAGVVLFYIAVRAMGLNWRAGYNEKQRTELVTTGIYRFSRNPAFVAFDFLYLGLAVTFPNILVIAVAMTAFILFDRQIRGEETYLVSTFGESYRQYQAKVRRYL</sequence>
<dbReference type="Gene3D" id="1.20.120.1630">
    <property type="match status" value="1"/>
</dbReference>
<comment type="caution">
    <text evidence="6">The sequence shown here is derived from an EMBL/GenBank/DDBJ whole genome shotgun (WGS) entry which is preliminary data.</text>
</comment>
<evidence type="ECO:0000313" key="6">
    <source>
        <dbReference type="EMBL" id="EOI58523.1"/>
    </source>
</evidence>
<evidence type="ECO:0000256" key="1">
    <source>
        <dbReference type="ARBA" id="ARBA00004127"/>
    </source>
</evidence>
<reference evidence="6 8" key="1">
    <citation type="submission" date="2013-02" db="EMBL/GenBank/DDBJ databases">
        <title>The Genome Sequence of Enterococcus gilvus ATCC BAA-350.</title>
        <authorList>
            <consortium name="The Broad Institute Genome Sequencing Platform"/>
            <consortium name="The Broad Institute Genome Sequencing Center for Infectious Disease"/>
            <person name="Earl A.M."/>
            <person name="Gilmore M.S."/>
            <person name="Lebreton F."/>
            <person name="Walker B."/>
            <person name="Young S.K."/>
            <person name="Zeng Q."/>
            <person name="Gargeya S."/>
            <person name="Fitzgerald M."/>
            <person name="Haas B."/>
            <person name="Abouelleil A."/>
            <person name="Alvarado L."/>
            <person name="Arachchi H.M."/>
            <person name="Berlin A.M."/>
            <person name="Chapman S.B."/>
            <person name="Dewar J."/>
            <person name="Goldberg J."/>
            <person name="Griggs A."/>
            <person name="Gujja S."/>
            <person name="Hansen M."/>
            <person name="Howarth C."/>
            <person name="Imamovic A."/>
            <person name="Larimer J."/>
            <person name="McCowan C."/>
            <person name="Murphy C."/>
            <person name="Neiman D."/>
            <person name="Pearson M."/>
            <person name="Priest M."/>
            <person name="Roberts A."/>
            <person name="Saif S."/>
            <person name="Shea T."/>
            <person name="Sisk P."/>
            <person name="Sykes S."/>
            <person name="Wortman J."/>
            <person name="Nusbaum C."/>
            <person name="Birren B."/>
        </authorList>
    </citation>
    <scope>NUCLEOTIDE SEQUENCE [LARGE SCALE GENOMIC DNA]</scope>
    <source>
        <strain evidence="6 8">ATCC BAA-350</strain>
    </source>
</reference>
<dbReference type="EMBL" id="AJDQ01000003">
    <property type="protein sequence ID" value="EOI58523.1"/>
    <property type="molecule type" value="Genomic_DNA"/>
</dbReference>
<dbReference type="AlphaFoldDB" id="R2XVF9"/>
<evidence type="ECO:0008006" key="10">
    <source>
        <dbReference type="Google" id="ProtNLM"/>
    </source>
</evidence>
<evidence type="ECO:0000256" key="4">
    <source>
        <dbReference type="ARBA" id="ARBA00023136"/>
    </source>
</evidence>
<protein>
    <recommendedName>
        <fullName evidence="10">Isoprenylcysteine carboxyl methyltransferase</fullName>
    </recommendedName>
</protein>
<dbReference type="HOGENOM" id="CLU_065200_7_0_9"/>
<dbReference type="Proteomes" id="UP000014160">
    <property type="component" value="Unassembled WGS sequence"/>
</dbReference>
<dbReference type="eggNOG" id="COG2020">
    <property type="taxonomic scope" value="Bacteria"/>
</dbReference>
<gene>
    <name evidence="7" type="ORF">I592_03765</name>
    <name evidence="6" type="ORF">UKC_00596</name>
</gene>
<feature type="transmembrane region" description="Helical" evidence="5">
    <location>
        <begin position="73"/>
        <end position="93"/>
    </location>
</feature>
<name>R2XVF9_9ENTE</name>
<evidence type="ECO:0000256" key="5">
    <source>
        <dbReference type="SAM" id="Phobius"/>
    </source>
</evidence>
<dbReference type="RefSeq" id="WP_010779045.1">
    <property type="nucleotide sequence ID" value="NZ_ASWH01000002.1"/>
</dbReference>
<evidence type="ECO:0000313" key="9">
    <source>
        <dbReference type="Proteomes" id="UP000014160"/>
    </source>
</evidence>
<dbReference type="GO" id="GO:0012505">
    <property type="term" value="C:endomembrane system"/>
    <property type="evidence" value="ECO:0007669"/>
    <property type="project" value="UniProtKB-SubCell"/>
</dbReference>